<dbReference type="PANTHER" id="PTHR10569:SF2">
    <property type="entry name" value="GLYCOGEN DEBRANCHING ENZYME"/>
    <property type="match status" value="1"/>
</dbReference>
<evidence type="ECO:0000259" key="1">
    <source>
        <dbReference type="Pfam" id="PF06202"/>
    </source>
</evidence>
<protein>
    <submittedName>
        <fullName evidence="3">Glycogen debranching enzyme</fullName>
    </submittedName>
</protein>
<sequence>MSYLKFDKDLMINLEYSLYRNVLRTNRRGAYQNTSISGCNTTKYQGLLVMPVPYLDDENHLILSSFDETVIQHGAEFNLGIHRYAGDNYNPKGHKYIREFNCDSVPKTIYRVGGVILSKEIMFSSKENRLMIRYTLLDAHSPTTIRFKPFLAFRKISQLTRENDQVDKSYREVENGISTCMYFGYPELFMQFNKKPEFVYHPDWYRDIEYLQDLQSGDTFQEDLYVPGYFEMSITKGEEIIFSTGDIMVDTSTLAKEFDYETHKRTPRSNFYNCLKNSSHQFYYIPQKDEYYLLAGYPWFKVRARDQFIALPGCTLSVDKPQDFELMMDTAIPHLRDFMKDKPSKSYLKQIDDPDVLLWVIWALQQFWKEKKDIFLEKYSDFINEIIDYITTGKHPNLVLDQETELLSTYGRDVSVSWMNASIDGKPAVPRSGYLVEFNALWYNALKFSEEIARTKNKDKVASDFEERARLAGNSFKELFLNPAGYLYDYVDGNYKDPDVRPNMLFAVSLPYSPLERGQKKSVIDFITKELLAACGIRSLTPKSDKFRPHYTGTENEKKFAYFNGMSFPWLFAHYIEAYLNLFHMSGLSLADRIMVEMEGQMQNDCIGSISEFYDSHPPFIAHGGYSFAMSVGELLRAQRIISRYSTELENGR</sequence>
<evidence type="ECO:0000313" key="3">
    <source>
        <dbReference type="EMBL" id="SCD21115.1"/>
    </source>
</evidence>
<accession>A0A1R3TAX3</accession>
<feature type="domain" description="Glycogen debranching enzyme bacterial and archaeal type N-terminal" evidence="2">
    <location>
        <begin position="20"/>
        <end position="240"/>
    </location>
</feature>
<dbReference type="Pfam" id="PF12439">
    <property type="entry name" value="GDE_N"/>
    <property type="match status" value="1"/>
</dbReference>
<dbReference type="InterPro" id="IPR024742">
    <property type="entry name" value="Glycogen_debranch_N"/>
</dbReference>
<dbReference type="STRING" id="1642647.PSM36_2310"/>
<dbReference type="InterPro" id="IPR010401">
    <property type="entry name" value="AGL/Gdb1"/>
</dbReference>
<gene>
    <name evidence="3" type="ORF">PSM36_2310</name>
</gene>
<dbReference type="EMBL" id="LT605205">
    <property type="protein sequence ID" value="SCD21115.1"/>
    <property type="molecule type" value="Genomic_DNA"/>
</dbReference>
<dbReference type="Proteomes" id="UP000187464">
    <property type="component" value="Chromosome I"/>
</dbReference>
<dbReference type="Pfam" id="PF06202">
    <property type="entry name" value="GDE_C"/>
    <property type="match status" value="1"/>
</dbReference>
<organism evidence="3 4">
    <name type="scientific">Proteiniphilum saccharofermentans</name>
    <dbReference type="NCBI Taxonomy" id="1642647"/>
    <lineage>
        <taxon>Bacteria</taxon>
        <taxon>Pseudomonadati</taxon>
        <taxon>Bacteroidota</taxon>
        <taxon>Bacteroidia</taxon>
        <taxon>Bacteroidales</taxon>
        <taxon>Dysgonomonadaceae</taxon>
        <taxon>Proteiniphilum</taxon>
    </lineage>
</organism>
<dbReference type="PANTHER" id="PTHR10569">
    <property type="entry name" value="GLYCOGEN DEBRANCHING ENZYME"/>
    <property type="match status" value="1"/>
</dbReference>
<proteinExistence type="predicted"/>
<dbReference type="InterPro" id="IPR008928">
    <property type="entry name" value="6-hairpin_glycosidase_sf"/>
</dbReference>
<feature type="domain" description="Glycogen debranching enzyme C-terminal" evidence="1">
    <location>
        <begin position="284"/>
        <end position="637"/>
    </location>
</feature>
<evidence type="ECO:0000259" key="2">
    <source>
        <dbReference type="Pfam" id="PF12439"/>
    </source>
</evidence>
<reference evidence="3 4" key="1">
    <citation type="submission" date="2016-08" db="EMBL/GenBank/DDBJ databases">
        <authorList>
            <person name="Seilhamer J.J."/>
        </authorList>
    </citation>
    <scope>NUCLEOTIDE SEQUENCE [LARGE SCALE GENOMIC DNA]</scope>
    <source>
        <strain evidence="3">M3/6</strain>
    </source>
</reference>
<name>A0A1R3TAX3_9BACT</name>
<dbReference type="GO" id="GO:0004134">
    <property type="term" value="F:4-alpha-glucanotransferase activity"/>
    <property type="evidence" value="ECO:0007669"/>
    <property type="project" value="InterPro"/>
</dbReference>
<dbReference type="SUPFAM" id="SSF48208">
    <property type="entry name" value="Six-hairpin glycosidases"/>
    <property type="match status" value="1"/>
</dbReference>
<evidence type="ECO:0000313" key="4">
    <source>
        <dbReference type="Proteomes" id="UP000187464"/>
    </source>
</evidence>
<dbReference type="AlphaFoldDB" id="A0A1R3TAX3"/>
<dbReference type="GO" id="GO:0005980">
    <property type="term" value="P:glycogen catabolic process"/>
    <property type="evidence" value="ECO:0007669"/>
    <property type="project" value="InterPro"/>
</dbReference>
<dbReference type="InterPro" id="IPR032790">
    <property type="entry name" value="GDE_C"/>
</dbReference>
<keyword evidence="4" id="KW-1185">Reference proteome</keyword>
<dbReference type="Gene3D" id="1.50.10.10">
    <property type="match status" value="1"/>
</dbReference>
<dbReference type="RefSeq" id="WP_019540304.1">
    <property type="nucleotide sequence ID" value="NZ_LT605205.1"/>
</dbReference>
<dbReference type="KEGG" id="psac:PSM36_2310"/>
<dbReference type="GO" id="GO:0004135">
    <property type="term" value="F:amylo-alpha-1,6-glucosidase activity"/>
    <property type="evidence" value="ECO:0007669"/>
    <property type="project" value="InterPro"/>
</dbReference>
<dbReference type="InterPro" id="IPR012341">
    <property type="entry name" value="6hp_glycosidase-like_sf"/>
</dbReference>